<proteinExistence type="inferred from homology"/>
<dbReference type="GO" id="GO:0031640">
    <property type="term" value="P:killing of cells of another organism"/>
    <property type="evidence" value="ECO:0007669"/>
    <property type="project" value="UniProtKB-KW"/>
</dbReference>
<name>A0AAU9RRK5_THLAR</name>
<feature type="domain" description="Defensin-like" evidence="7">
    <location>
        <begin position="41"/>
        <end position="85"/>
    </location>
</feature>
<keyword evidence="2" id="KW-0929">Antimicrobial</keyword>
<keyword evidence="4" id="KW-0611">Plant defense</keyword>
<dbReference type="GO" id="GO:0050832">
    <property type="term" value="P:defense response to fungus"/>
    <property type="evidence" value="ECO:0007669"/>
    <property type="project" value="UniProtKB-KW"/>
</dbReference>
<evidence type="ECO:0000256" key="6">
    <source>
        <dbReference type="SAM" id="SignalP"/>
    </source>
</evidence>
<evidence type="ECO:0000256" key="2">
    <source>
        <dbReference type="ARBA" id="ARBA00022529"/>
    </source>
</evidence>
<evidence type="ECO:0000256" key="5">
    <source>
        <dbReference type="ARBA" id="ARBA00023157"/>
    </source>
</evidence>
<dbReference type="EMBL" id="OU466858">
    <property type="protein sequence ID" value="CAH2048236.1"/>
    <property type="molecule type" value="Genomic_DNA"/>
</dbReference>
<evidence type="ECO:0000259" key="7">
    <source>
        <dbReference type="Pfam" id="PF24552"/>
    </source>
</evidence>
<gene>
    <name evidence="8" type="ORF">TAV2_LOCUS6686</name>
</gene>
<dbReference type="AlphaFoldDB" id="A0AAU9RRK5"/>
<dbReference type="InterPro" id="IPR056373">
    <property type="entry name" value="Defensin-like_dom"/>
</dbReference>
<sequence length="86" mass="9587">MGITKTPMACLLIVILTVSVSHYDVLALGGAETKTFTFNFDHCGRVCSDDYGRYECFTDCWVARYSDGDCLSRSPNDPKRCCCQTI</sequence>
<organism evidence="8 9">
    <name type="scientific">Thlaspi arvense</name>
    <name type="common">Field penny-cress</name>
    <dbReference type="NCBI Taxonomy" id="13288"/>
    <lineage>
        <taxon>Eukaryota</taxon>
        <taxon>Viridiplantae</taxon>
        <taxon>Streptophyta</taxon>
        <taxon>Embryophyta</taxon>
        <taxon>Tracheophyta</taxon>
        <taxon>Spermatophyta</taxon>
        <taxon>Magnoliopsida</taxon>
        <taxon>eudicotyledons</taxon>
        <taxon>Gunneridae</taxon>
        <taxon>Pentapetalae</taxon>
        <taxon>rosids</taxon>
        <taxon>malvids</taxon>
        <taxon>Brassicales</taxon>
        <taxon>Brassicaceae</taxon>
        <taxon>Thlaspideae</taxon>
        <taxon>Thlaspi</taxon>
    </lineage>
</organism>
<reference evidence="8 9" key="1">
    <citation type="submission" date="2022-03" db="EMBL/GenBank/DDBJ databases">
        <authorList>
            <person name="Nunn A."/>
            <person name="Chopra R."/>
            <person name="Nunn A."/>
            <person name="Contreras Garrido A."/>
        </authorList>
    </citation>
    <scope>NUCLEOTIDE SEQUENCE [LARGE SCALE GENOMIC DNA]</scope>
</reference>
<evidence type="ECO:0000256" key="1">
    <source>
        <dbReference type="ARBA" id="ARBA00006722"/>
    </source>
</evidence>
<feature type="signal peptide" evidence="6">
    <location>
        <begin position="1"/>
        <end position="22"/>
    </location>
</feature>
<evidence type="ECO:0000256" key="3">
    <source>
        <dbReference type="ARBA" id="ARBA00022577"/>
    </source>
</evidence>
<dbReference type="Pfam" id="PF24552">
    <property type="entry name" value="Defensin"/>
    <property type="match status" value="1"/>
</dbReference>
<evidence type="ECO:0000313" key="9">
    <source>
        <dbReference type="Proteomes" id="UP000836841"/>
    </source>
</evidence>
<protein>
    <recommendedName>
        <fullName evidence="7">Defensin-like domain-containing protein</fullName>
    </recommendedName>
</protein>
<evidence type="ECO:0000256" key="4">
    <source>
        <dbReference type="ARBA" id="ARBA00022821"/>
    </source>
</evidence>
<keyword evidence="5" id="KW-1015">Disulfide bond</keyword>
<feature type="chain" id="PRO_5043639356" description="Defensin-like domain-containing protein" evidence="6">
    <location>
        <begin position="23"/>
        <end position="86"/>
    </location>
</feature>
<evidence type="ECO:0000313" key="8">
    <source>
        <dbReference type="EMBL" id="CAH2048236.1"/>
    </source>
</evidence>
<keyword evidence="9" id="KW-1185">Reference proteome</keyword>
<accession>A0AAU9RRK5</accession>
<dbReference type="Proteomes" id="UP000836841">
    <property type="component" value="Chromosome 2"/>
</dbReference>
<keyword evidence="6" id="KW-0732">Signal</keyword>
<keyword evidence="3" id="KW-0295">Fungicide</keyword>
<comment type="similarity">
    <text evidence="1">Belongs to the DEFL family.</text>
</comment>